<proteinExistence type="predicted"/>
<sequence>MAPGGNVRIWFSTLYSDNIQNIEIAKAQLKGHYDETADERYKTKNLENWGKYYTYWQNHGIPYNVWKENEKEYNLHFDFEKPNNKKIGFRYISADGTVYQAPAEHCHQKLPVEIEICWSNKLKESYCSKITMPKNFQKFVEQKKLKEVKISLEIEKDEEHGILYLTSNNEKIKILRFKSKKPTAEEKKEIDYGYSPEIEYFIP</sequence>
<keyword evidence="2" id="KW-1185">Reference proteome</keyword>
<organism evidence="1 2">
    <name type="scientific">Chryseobacterium geocarposphaerae</name>
    <dbReference type="NCBI Taxonomy" id="1416776"/>
    <lineage>
        <taxon>Bacteria</taxon>
        <taxon>Pseudomonadati</taxon>
        <taxon>Bacteroidota</taxon>
        <taxon>Flavobacteriia</taxon>
        <taxon>Flavobacteriales</taxon>
        <taxon>Weeksellaceae</taxon>
        <taxon>Chryseobacterium group</taxon>
        <taxon>Chryseobacterium</taxon>
    </lineage>
</organism>
<reference evidence="1 2" key="1">
    <citation type="submission" date="2023-07" db="EMBL/GenBank/DDBJ databases">
        <title>Sorghum-associated microbial communities from plants grown in Nebraska, USA.</title>
        <authorList>
            <person name="Schachtman D."/>
        </authorList>
    </citation>
    <scope>NUCLEOTIDE SEQUENCE [LARGE SCALE GENOMIC DNA]</scope>
    <source>
        <strain evidence="1 2">DS1709</strain>
    </source>
</reference>
<name>A0ABU1LDQ8_9FLAO</name>
<protein>
    <recommendedName>
        <fullName evidence="3">GLPGLI family protein</fullName>
    </recommendedName>
</protein>
<dbReference type="Proteomes" id="UP001184853">
    <property type="component" value="Unassembled WGS sequence"/>
</dbReference>
<dbReference type="EMBL" id="JAVDQS010000004">
    <property type="protein sequence ID" value="MDR6404844.1"/>
    <property type="molecule type" value="Genomic_DNA"/>
</dbReference>
<comment type="caution">
    <text evidence="1">The sequence shown here is derived from an EMBL/GenBank/DDBJ whole genome shotgun (WGS) entry which is preliminary data.</text>
</comment>
<evidence type="ECO:0000313" key="1">
    <source>
        <dbReference type="EMBL" id="MDR6404844.1"/>
    </source>
</evidence>
<evidence type="ECO:0008006" key="3">
    <source>
        <dbReference type="Google" id="ProtNLM"/>
    </source>
</evidence>
<accession>A0ABU1LDQ8</accession>
<evidence type="ECO:0000313" key="2">
    <source>
        <dbReference type="Proteomes" id="UP001184853"/>
    </source>
</evidence>
<gene>
    <name evidence="1" type="ORF">J2781_001768</name>
</gene>